<reference evidence="1" key="1">
    <citation type="submission" date="2019-08" db="EMBL/GenBank/DDBJ databases">
        <authorList>
            <person name="Kucharzyk K."/>
            <person name="Murdoch R.W."/>
            <person name="Higgins S."/>
            <person name="Loffler F."/>
        </authorList>
    </citation>
    <scope>NUCLEOTIDE SEQUENCE</scope>
</reference>
<organism evidence="1">
    <name type="scientific">bioreactor metagenome</name>
    <dbReference type="NCBI Taxonomy" id="1076179"/>
    <lineage>
        <taxon>unclassified sequences</taxon>
        <taxon>metagenomes</taxon>
        <taxon>ecological metagenomes</taxon>
    </lineage>
</organism>
<protein>
    <submittedName>
        <fullName evidence="1">Uncharacterized protein</fullName>
    </submittedName>
</protein>
<evidence type="ECO:0000313" key="1">
    <source>
        <dbReference type="EMBL" id="MPN02006.1"/>
    </source>
</evidence>
<comment type="caution">
    <text evidence="1">The sequence shown here is derived from an EMBL/GenBank/DDBJ whole genome shotgun (WGS) entry which is preliminary data.</text>
</comment>
<sequence>MRHIVTFDHNGIAANGIKITARDKSIFNINAKMQRRVGNIFESTIFETDIVRIGNINSGIDVNFGLWKLHAVFGKHRTGCRDRFVPFVIGKSNIFKSDTAYTVYGYQPLICAGIKHGIMDIVRTFRDIVKLACLSVQIPFVRRIQCLKNIFKEIFIT</sequence>
<accession>A0A645EKL5</accession>
<name>A0A645EKL5_9ZZZZ</name>
<proteinExistence type="predicted"/>
<dbReference type="AlphaFoldDB" id="A0A645EKL5"/>
<dbReference type="EMBL" id="VSSQ01047973">
    <property type="protein sequence ID" value="MPN02006.1"/>
    <property type="molecule type" value="Genomic_DNA"/>
</dbReference>
<gene>
    <name evidence="1" type="ORF">SDC9_149219</name>
</gene>